<dbReference type="AlphaFoldDB" id="A0A9N7U8W5"/>
<dbReference type="EMBL" id="CADEAL010000836">
    <property type="protein sequence ID" value="CAB1425819.1"/>
    <property type="molecule type" value="Genomic_DNA"/>
</dbReference>
<comment type="caution">
    <text evidence="1">The sequence shown here is derived from an EMBL/GenBank/DDBJ whole genome shotgun (WGS) entry which is preliminary data.</text>
</comment>
<protein>
    <submittedName>
        <fullName evidence="1">Uncharacterized protein</fullName>
    </submittedName>
</protein>
<evidence type="ECO:0000313" key="1">
    <source>
        <dbReference type="EMBL" id="CAB1425819.1"/>
    </source>
</evidence>
<organism evidence="1 2">
    <name type="scientific">Pleuronectes platessa</name>
    <name type="common">European plaice</name>
    <dbReference type="NCBI Taxonomy" id="8262"/>
    <lineage>
        <taxon>Eukaryota</taxon>
        <taxon>Metazoa</taxon>
        <taxon>Chordata</taxon>
        <taxon>Craniata</taxon>
        <taxon>Vertebrata</taxon>
        <taxon>Euteleostomi</taxon>
        <taxon>Actinopterygii</taxon>
        <taxon>Neopterygii</taxon>
        <taxon>Teleostei</taxon>
        <taxon>Neoteleostei</taxon>
        <taxon>Acanthomorphata</taxon>
        <taxon>Carangaria</taxon>
        <taxon>Pleuronectiformes</taxon>
        <taxon>Pleuronectoidei</taxon>
        <taxon>Pleuronectidae</taxon>
        <taxon>Pleuronectes</taxon>
    </lineage>
</organism>
<reference evidence="1" key="1">
    <citation type="submission" date="2020-03" db="EMBL/GenBank/DDBJ databases">
        <authorList>
            <person name="Weist P."/>
        </authorList>
    </citation>
    <scope>NUCLEOTIDE SEQUENCE</scope>
</reference>
<accession>A0A9N7U8W5</accession>
<name>A0A9N7U8W5_PLEPL</name>
<sequence length="136" mass="15476">MRLHVRAEEDLKMDRMGREFRCLIRNAVLAHDPADELWDPTDVLTFHRGSFLAPLPQSRDPSAALIYRYSSLLSEAFTPNSRLPPPHCTSASRWALIHFLQEKTRNLSTRLGDARGVSLCDLLLLDFSPLSLCSDR</sequence>
<proteinExistence type="predicted"/>
<keyword evidence="2" id="KW-1185">Reference proteome</keyword>
<dbReference type="Proteomes" id="UP001153269">
    <property type="component" value="Unassembled WGS sequence"/>
</dbReference>
<evidence type="ECO:0000313" key="2">
    <source>
        <dbReference type="Proteomes" id="UP001153269"/>
    </source>
</evidence>
<gene>
    <name evidence="1" type="ORF">PLEPLA_LOCUS13752</name>
</gene>